<dbReference type="OrthoDB" id="6623574at2759"/>
<proteinExistence type="predicted"/>
<dbReference type="InterPro" id="IPR012337">
    <property type="entry name" value="RNaseH-like_sf"/>
</dbReference>
<feature type="domain" description="DUF659" evidence="2">
    <location>
        <begin position="120"/>
        <end position="277"/>
    </location>
</feature>
<feature type="region of interest" description="Disordered" evidence="1">
    <location>
        <begin position="58"/>
        <end position="82"/>
    </location>
</feature>
<accession>A0A6G0VMZ9</accession>
<dbReference type="GO" id="GO:0003690">
    <property type="term" value="F:double-stranded DNA binding"/>
    <property type="evidence" value="ECO:0007669"/>
    <property type="project" value="InterPro"/>
</dbReference>
<dbReference type="GO" id="GO:0005634">
    <property type="term" value="C:nucleus"/>
    <property type="evidence" value="ECO:0007669"/>
    <property type="project" value="InterPro"/>
</dbReference>
<dbReference type="InterPro" id="IPR007021">
    <property type="entry name" value="DUF659"/>
</dbReference>
<dbReference type="PANTHER" id="PTHR32344:SF1">
    <property type="entry name" value="U1-TYPE DOMAIN-CONTAINING PROTEIN"/>
    <property type="match status" value="1"/>
</dbReference>
<evidence type="ECO:0000259" key="2">
    <source>
        <dbReference type="Pfam" id="PF04937"/>
    </source>
</evidence>
<evidence type="ECO:0000313" key="3">
    <source>
        <dbReference type="EMBL" id="KAF0702914.1"/>
    </source>
</evidence>
<comment type="caution">
    <text evidence="3">The sequence shown here is derived from an EMBL/GenBank/DDBJ whole genome shotgun (WGS) entry which is preliminary data.</text>
</comment>
<dbReference type="EMBL" id="VUJU01014120">
    <property type="protein sequence ID" value="KAF0702914.1"/>
    <property type="molecule type" value="Genomic_DNA"/>
</dbReference>
<evidence type="ECO:0000256" key="1">
    <source>
        <dbReference type="SAM" id="MobiDB-lite"/>
    </source>
</evidence>
<organism evidence="3 4">
    <name type="scientific">Aphis craccivora</name>
    <name type="common">Cowpea aphid</name>
    <dbReference type="NCBI Taxonomy" id="307492"/>
    <lineage>
        <taxon>Eukaryota</taxon>
        <taxon>Metazoa</taxon>
        <taxon>Ecdysozoa</taxon>
        <taxon>Arthropoda</taxon>
        <taxon>Hexapoda</taxon>
        <taxon>Insecta</taxon>
        <taxon>Pterygota</taxon>
        <taxon>Neoptera</taxon>
        <taxon>Paraneoptera</taxon>
        <taxon>Hemiptera</taxon>
        <taxon>Sternorrhyncha</taxon>
        <taxon>Aphidomorpha</taxon>
        <taxon>Aphidoidea</taxon>
        <taxon>Aphididae</taxon>
        <taxon>Aphidini</taxon>
        <taxon>Aphis</taxon>
        <taxon>Aphis</taxon>
    </lineage>
</organism>
<dbReference type="AlphaFoldDB" id="A0A6G0VMZ9"/>
<evidence type="ECO:0000313" key="4">
    <source>
        <dbReference type="Proteomes" id="UP000478052"/>
    </source>
</evidence>
<sequence length="492" mass="56058">MPKLKVGSNRIYSYVAEFGEHIFASDGGVLFCKMCEIKVNSDKRFCVTQHLKTEKHARAANRQAKKNSSTQSLITTPSSRKSDFNKDLCKALLKSNIPLEKLRNTHFRSFLEKYVDKDIPSVSTLRKTYVDDCYHETMDEIRDEVQSKKIWVSIDETTDSEGRYVANVIIGTLPIDEPGKIFLLASEVLEKANHTTISKLFDKALFSLWPKGIQHDNVILFVTDAAPYMVKAAKSIQAFYSKMIHVTCLAHGLHRVCEKIRIEFPKVDELISNMKKVFLKAPARIELFRREAADTPLPPSPIITRWGTWLKAAIYYSENFETIKKVVNMLDSDDAAAIEKVKKIISDTSVQSNLIFIHTNYGFLSLAITRLETRGILLNEAIQIVNNVIEKLKEIKVPKGVIIYNKLNQIIEKNEGFKTLSKISKIMSGEETITDDLPEDLQVNDFIHFKYAPISSVDVERSFSLYKNMLTDNRHSFVFENLSKSLIVNCNS</sequence>
<name>A0A6G0VMZ9_APHCR</name>
<reference evidence="3 4" key="1">
    <citation type="submission" date="2019-08" db="EMBL/GenBank/DDBJ databases">
        <title>Whole genome of Aphis craccivora.</title>
        <authorList>
            <person name="Voronova N.V."/>
            <person name="Shulinski R.S."/>
            <person name="Bandarenka Y.V."/>
            <person name="Zhorov D.G."/>
            <person name="Warner D."/>
        </authorList>
    </citation>
    <scope>NUCLEOTIDE SEQUENCE [LARGE SCALE GENOMIC DNA]</scope>
    <source>
        <strain evidence="3">180601</strain>
        <tissue evidence="3">Whole Body</tissue>
    </source>
</reference>
<protein>
    <submittedName>
        <fullName evidence="3">DUF659 domain-containing protein</fullName>
    </submittedName>
</protein>
<dbReference type="PANTHER" id="PTHR32344">
    <property type="entry name" value="U1-TYPE DOMAIN-CONTAINING PROTEIN"/>
    <property type="match status" value="1"/>
</dbReference>
<dbReference type="Pfam" id="PF04937">
    <property type="entry name" value="DUF659"/>
    <property type="match status" value="1"/>
</dbReference>
<dbReference type="SUPFAM" id="SSF53098">
    <property type="entry name" value="Ribonuclease H-like"/>
    <property type="match status" value="1"/>
</dbReference>
<dbReference type="GO" id="GO:0006357">
    <property type="term" value="P:regulation of transcription by RNA polymerase II"/>
    <property type="evidence" value="ECO:0007669"/>
    <property type="project" value="InterPro"/>
</dbReference>
<feature type="compositionally biased region" description="Polar residues" evidence="1">
    <location>
        <begin position="66"/>
        <end position="79"/>
    </location>
</feature>
<dbReference type="Proteomes" id="UP000478052">
    <property type="component" value="Unassembled WGS sequence"/>
</dbReference>
<gene>
    <name evidence="3" type="ORF">FWK35_00039176</name>
</gene>
<dbReference type="InterPro" id="IPR033375">
    <property type="entry name" value="Cggbp1"/>
</dbReference>
<keyword evidence="4" id="KW-1185">Reference proteome</keyword>